<dbReference type="PANTHER" id="PTHR35011:SF5">
    <property type="entry name" value="SIALIC ACID TRAP TRANSPORTER SMALL PERMEASE PROTEIN SIAQ"/>
    <property type="match status" value="1"/>
</dbReference>
<keyword evidence="4" id="KW-0997">Cell inner membrane</keyword>
<reference evidence="11 12" key="2">
    <citation type="submission" date="2018-09" db="EMBL/GenBank/DDBJ databases">
        <title>Genome of Sphaerochaeta halotolerans strain 4-11.</title>
        <authorList>
            <person name="Nazina T.N."/>
            <person name="Sokolova D.S."/>
        </authorList>
    </citation>
    <scope>NUCLEOTIDE SEQUENCE [LARGE SCALE GENOMIC DNA]</scope>
    <source>
        <strain evidence="11 12">4-11</strain>
    </source>
</reference>
<evidence type="ECO:0000313" key="11">
    <source>
        <dbReference type="EMBL" id="RFU96155.1"/>
    </source>
</evidence>
<evidence type="ECO:0000256" key="2">
    <source>
        <dbReference type="ARBA" id="ARBA00022448"/>
    </source>
</evidence>
<name>A0A372MK48_9SPIR</name>
<dbReference type="GO" id="GO:0022857">
    <property type="term" value="F:transmembrane transporter activity"/>
    <property type="evidence" value="ECO:0007669"/>
    <property type="project" value="TreeGrafter"/>
</dbReference>
<dbReference type="EMBL" id="QUWK01000001">
    <property type="protein sequence ID" value="RFU96155.1"/>
    <property type="molecule type" value="Genomic_DNA"/>
</dbReference>
<evidence type="ECO:0000256" key="6">
    <source>
        <dbReference type="ARBA" id="ARBA00022989"/>
    </source>
</evidence>
<evidence type="ECO:0000256" key="5">
    <source>
        <dbReference type="ARBA" id="ARBA00022692"/>
    </source>
</evidence>
<evidence type="ECO:0000259" key="10">
    <source>
        <dbReference type="Pfam" id="PF04290"/>
    </source>
</evidence>
<evidence type="ECO:0000256" key="9">
    <source>
        <dbReference type="SAM" id="Phobius"/>
    </source>
</evidence>
<organism evidence="11 12">
    <name type="scientific">Sphaerochaeta halotolerans</name>
    <dbReference type="NCBI Taxonomy" id="2293840"/>
    <lineage>
        <taxon>Bacteria</taxon>
        <taxon>Pseudomonadati</taxon>
        <taxon>Spirochaetota</taxon>
        <taxon>Spirochaetia</taxon>
        <taxon>Spirochaetales</taxon>
        <taxon>Sphaerochaetaceae</taxon>
        <taxon>Sphaerochaeta</taxon>
    </lineage>
</organism>
<protein>
    <submittedName>
        <fullName evidence="11">TRAP transporter small permease</fullName>
    </submittedName>
</protein>
<keyword evidence="3" id="KW-1003">Cell membrane</keyword>
<keyword evidence="6 9" id="KW-1133">Transmembrane helix</keyword>
<dbReference type="RefSeq" id="WP_117328976.1">
    <property type="nucleotide sequence ID" value="NZ_QUWK01000001.1"/>
</dbReference>
<feature type="transmembrane region" description="Helical" evidence="9">
    <location>
        <begin position="132"/>
        <end position="150"/>
    </location>
</feature>
<evidence type="ECO:0000256" key="1">
    <source>
        <dbReference type="ARBA" id="ARBA00004429"/>
    </source>
</evidence>
<comment type="caution">
    <text evidence="11">The sequence shown here is derived from an EMBL/GenBank/DDBJ whole genome shotgun (WGS) entry which is preliminary data.</text>
</comment>
<accession>A0A372MK48</accession>
<evidence type="ECO:0000256" key="8">
    <source>
        <dbReference type="ARBA" id="ARBA00038436"/>
    </source>
</evidence>
<evidence type="ECO:0000256" key="3">
    <source>
        <dbReference type="ARBA" id="ARBA00022475"/>
    </source>
</evidence>
<gene>
    <name evidence="11" type="ORF">DYP60_00870</name>
</gene>
<keyword evidence="12" id="KW-1185">Reference proteome</keyword>
<sequence>MASLIYKTVNKARSIVIISILVFTVSLCILQVTLRYFTFISMRPFAWGDEIVRLCSIWVIFLGVSLGIRENSHFSVDFFLNKITSNNARKIVEYVLDVVAIIVFLIITYQGYRYTITNVTSYLQNIRISMAWFYAAIPVGALLCLFEYGYRLALGNSYKMKVLENRKTSNKE</sequence>
<dbReference type="Proteomes" id="UP000264002">
    <property type="component" value="Unassembled WGS sequence"/>
</dbReference>
<dbReference type="GO" id="GO:0005886">
    <property type="term" value="C:plasma membrane"/>
    <property type="evidence" value="ECO:0007669"/>
    <property type="project" value="UniProtKB-SubCell"/>
</dbReference>
<feature type="transmembrane region" description="Helical" evidence="9">
    <location>
        <begin position="12"/>
        <end position="39"/>
    </location>
</feature>
<dbReference type="AlphaFoldDB" id="A0A372MK48"/>
<evidence type="ECO:0000256" key="4">
    <source>
        <dbReference type="ARBA" id="ARBA00022519"/>
    </source>
</evidence>
<evidence type="ECO:0000256" key="7">
    <source>
        <dbReference type="ARBA" id="ARBA00023136"/>
    </source>
</evidence>
<comment type="subcellular location">
    <subcellularLocation>
        <location evidence="1">Cell inner membrane</location>
        <topology evidence="1">Multi-pass membrane protein</topology>
    </subcellularLocation>
</comment>
<dbReference type="GO" id="GO:0015740">
    <property type="term" value="P:C4-dicarboxylate transport"/>
    <property type="evidence" value="ECO:0007669"/>
    <property type="project" value="TreeGrafter"/>
</dbReference>
<keyword evidence="5 9" id="KW-0812">Transmembrane</keyword>
<keyword evidence="7 9" id="KW-0472">Membrane</keyword>
<feature type="transmembrane region" description="Helical" evidence="9">
    <location>
        <begin position="91"/>
        <end position="112"/>
    </location>
</feature>
<dbReference type="PANTHER" id="PTHR35011">
    <property type="entry name" value="2,3-DIKETO-L-GULONATE TRAP TRANSPORTER SMALL PERMEASE PROTEIN YIAM"/>
    <property type="match status" value="1"/>
</dbReference>
<feature type="transmembrane region" description="Helical" evidence="9">
    <location>
        <begin position="51"/>
        <end position="70"/>
    </location>
</feature>
<comment type="similarity">
    <text evidence="8">Belongs to the TRAP transporter small permease family.</text>
</comment>
<evidence type="ECO:0000313" key="12">
    <source>
        <dbReference type="Proteomes" id="UP000264002"/>
    </source>
</evidence>
<dbReference type="InterPro" id="IPR007387">
    <property type="entry name" value="TRAP_DctQ"/>
</dbReference>
<dbReference type="InterPro" id="IPR055348">
    <property type="entry name" value="DctQ"/>
</dbReference>
<feature type="domain" description="Tripartite ATP-independent periplasmic transporters DctQ component" evidence="10">
    <location>
        <begin position="27"/>
        <end position="152"/>
    </location>
</feature>
<reference evidence="12" key="1">
    <citation type="submission" date="2018-08" db="EMBL/GenBank/DDBJ databases">
        <authorList>
            <person name="Grouzdev D.S."/>
            <person name="Krutkina M.S."/>
        </authorList>
    </citation>
    <scope>NUCLEOTIDE SEQUENCE [LARGE SCALE GENOMIC DNA]</scope>
    <source>
        <strain evidence="12">4-11</strain>
    </source>
</reference>
<keyword evidence="2" id="KW-0813">Transport</keyword>
<dbReference type="Pfam" id="PF04290">
    <property type="entry name" value="DctQ"/>
    <property type="match status" value="1"/>
</dbReference>
<proteinExistence type="inferred from homology"/>